<comment type="subcellular location">
    <subcellularLocation>
        <location evidence="2">Cell membrane</location>
        <topology evidence="2">Multi-pass membrane protein</topology>
    </subcellularLocation>
</comment>
<evidence type="ECO:0000313" key="26">
    <source>
        <dbReference type="Proteomes" id="UP001596620"/>
    </source>
</evidence>
<keyword evidence="12 25" id="KW-0548">Nucleotidyltransferase</keyword>
<comment type="catalytic activity">
    <reaction evidence="1">
        <text>a 1,2-diacyl-sn-glycero-3-phosphate + CTP + H(+) = a CDP-1,2-diacyl-sn-glycerol + diphosphate</text>
        <dbReference type="Rhea" id="RHEA:16229"/>
        <dbReference type="ChEBI" id="CHEBI:15378"/>
        <dbReference type="ChEBI" id="CHEBI:33019"/>
        <dbReference type="ChEBI" id="CHEBI:37563"/>
        <dbReference type="ChEBI" id="CHEBI:58332"/>
        <dbReference type="ChEBI" id="CHEBI:58608"/>
        <dbReference type="EC" id="2.7.7.41"/>
    </reaction>
</comment>
<evidence type="ECO:0000256" key="20">
    <source>
        <dbReference type="ARBA" id="ARBA00032253"/>
    </source>
</evidence>
<accession>A0ABW2URV0</accession>
<dbReference type="Pfam" id="PF01148">
    <property type="entry name" value="CTP_transf_1"/>
    <property type="match status" value="1"/>
</dbReference>
<feature type="transmembrane region" description="Helical" evidence="24">
    <location>
        <begin position="135"/>
        <end position="153"/>
    </location>
</feature>
<evidence type="ECO:0000256" key="9">
    <source>
        <dbReference type="ARBA" id="ARBA00022516"/>
    </source>
</evidence>
<comment type="pathway">
    <text evidence="4">Lipid metabolism.</text>
</comment>
<keyword evidence="15 24" id="KW-0472">Membrane</keyword>
<keyword evidence="16" id="KW-0594">Phospholipid biosynthesis</keyword>
<comment type="caution">
    <text evidence="25">The sequence shown here is derived from an EMBL/GenBank/DDBJ whole genome shotgun (WGS) entry which is preliminary data.</text>
</comment>
<keyword evidence="11 24" id="KW-0812">Transmembrane</keyword>
<protein>
    <recommendedName>
        <fullName evidence="7">Phosphatidate cytidylyltransferase</fullName>
        <ecNumber evidence="6">2.7.7.41</ecNumber>
    </recommendedName>
    <alternativeName>
        <fullName evidence="20">CDP-DAG synthase</fullName>
    </alternativeName>
    <alternativeName>
        <fullName evidence="22">CDP-DG synthase</fullName>
    </alternativeName>
    <alternativeName>
        <fullName evidence="18">CDP-diacylglycerol synthase</fullName>
    </alternativeName>
    <alternativeName>
        <fullName evidence="21">CDP-diglyceride pyrophosphorylase</fullName>
    </alternativeName>
    <alternativeName>
        <fullName evidence="23">CDP-diglyceride synthase</fullName>
    </alternativeName>
    <alternativeName>
        <fullName evidence="19">CTP:phosphatidate cytidylyltransferase</fullName>
    </alternativeName>
</protein>
<dbReference type="GO" id="GO:0016779">
    <property type="term" value="F:nucleotidyltransferase activity"/>
    <property type="evidence" value="ECO:0007669"/>
    <property type="project" value="UniProtKB-KW"/>
</dbReference>
<feature type="transmembrane region" description="Helical" evidence="24">
    <location>
        <begin position="6"/>
        <end position="38"/>
    </location>
</feature>
<evidence type="ECO:0000256" key="13">
    <source>
        <dbReference type="ARBA" id="ARBA00022989"/>
    </source>
</evidence>
<evidence type="ECO:0000256" key="8">
    <source>
        <dbReference type="ARBA" id="ARBA00022475"/>
    </source>
</evidence>
<reference evidence="26" key="1">
    <citation type="journal article" date="2019" name="Int. J. Syst. Evol. Microbiol.">
        <title>The Global Catalogue of Microorganisms (GCM) 10K type strain sequencing project: providing services to taxonomists for standard genome sequencing and annotation.</title>
        <authorList>
            <consortium name="The Broad Institute Genomics Platform"/>
            <consortium name="The Broad Institute Genome Sequencing Center for Infectious Disease"/>
            <person name="Wu L."/>
            <person name="Ma J."/>
        </authorList>
    </citation>
    <scope>NUCLEOTIDE SEQUENCE [LARGE SCALE GENOMIC DNA]</scope>
    <source>
        <strain evidence="26">JCM 30234</strain>
    </source>
</reference>
<feature type="transmembrane region" description="Helical" evidence="24">
    <location>
        <begin position="75"/>
        <end position="94"/>
    </location>
</feature>
<evidence type="ECO:0000256" key="12">
    <source>
        <dbReference type="ARBA" id="ARBA00022695"/>
    </source>
</evidence>
<evidence type="ECO:0000256" key="22">
    <source>
        <dbReference type="ARBA" id="ARBA00032743"/>
    </source>
</evidence>
<evidence type="ECO:0000256" key="19">
    <source>
        <dbReference type="ARBA" id="ARBA00031825"/>
    </source>
</evidence>
<feature type="transmembrane region" description="Helical" evidence="24">
    <location>
        <begin position="50"/>
        <end position="69"/>
    </location>
</feature>
<feature type="transmembrane region" description="Helical" evidence="24">
    <location>
        <begin position="106"/>
        <end position="123"/>
    </location>
</feature>
<sequence length="263" mass="28895">MKQRILTAIAAFVIFIPFVVIGGTAFNVLVYLLASIALLELVRMRRTMSFFPIIAAVIGLWLIMLPGSADFLETFHKTEMITVLALLLLAYTVLSKNTFTFDDAGFVLLTVIYVGMGFFYLMVTRDGTGVTGLTNIFYVLLVIWTTDIGAYFCGRTLGKHKLWPEISPNKTIEGAAGGVILSVIVGIVFHIVFPFSYGMITVIMVTILTSAAGQIGDLVESAYKRHYDVKDSGKILPGHGGILDRLDSLVFVLPLLHVIQFFA</sequence>
<keyword evidence="17" id="KW-1208">Phospholipid metabolism</keyword>
<evidence type="ECO:0000256" key="4">
    <source>
        <dbReference type="ARBA" id="ARBA00005189"/>
    </source>
</evidence>
<evidence type="ECO:0000256" key="24">
    <source>
        <dbReference type="SAM" id="Phobius"/>
    </source>
</evidence>
<evidence type="ECO:0000256" key="10">
    <source>
        <dbReference type="ARBA" id="ARBA00022679"/>
    </source>
</evidence>
<evidence type="ECO:0000256" key="5">
    <source>
        <dbReference type="ARBA" id="ARBA00010185"/>
    </source>
</evidence>
<comment type="pathway">
    <text evidence="3">Phospholipid metabolism; CDP-diacylglycerol biosynthesis; CDP-diacylglycerol from sn-glycerol 3-phosphate: step 3/3.</text>
</comment>
<evidence type="ECO:0000256" key="14">
    <source>
        <dbReference type="ARBA" id="ARBA00023098"/>
    </source>
</evidence>
<evidence type="ECO:0000256" key="16">
    <source>
        <dbReference type="ARBA" id="ARBA00023209"/>
    </source>
</evidence>
<comment type="similarity">
    <text evidence="5">Belongs to the CDS family.</text>
</comment>
<dbReference type="EMBL" id="JBHTGR010000001">
    <property type="protein sequence ID" value="MFC7745826.1"/>
    <property type="molecule type" value="Genomic_DNA"/>
</dbReference>
<dbReference type="RefSeq" id="WP_382357296.1">
    <property type="nucleotide sequence ID" value="NZ_JBHTGR010000001.1"/>
</dbReference>
<evidence type="ECO:0000256" key="15">
    <source>
        <dbReference type="ARBA" id="ARBA00023136"/>
    </source>
</evidence>
<keyword evidence="8" id="KW-1003">Cell membrane</keyword>
<keyword evidence="9" id="KW-0444">Lipid biosynthesis</keyword>
<organism evidence="25 26">
    <name type="scientific">Lentibacillus kimchii</name>
    <dbReference type="NCBI Taxonomy" id="1542911"/>
    <lineage>
        <taxon>Bacteria</taxon>
        <taxon>Bacillati</taxon>
        <taxon>Bacillota</taxon>
        <taxon>Bacilli</taxon>
        <taxon>Bacillales</taxon>
        <taxon>Bacillaceae</taxon>
        <taxon>Lentibacillus</taxon>
    </lineage>
</organism>
<keyword evidence="14" id="KW-0443">Lipid metabolism</keyword>
<evidence type="ECO:0000256" key="1">
    <source>
        <dbReference type="ARBA" id="ARBA00001698"/>
    </source>
</evidence>
<dbReference type="Proteomes" id="UP001596620">
    <property type="component" value="Unassembled WGS sequence"/>
</dbReference>
<keyword evidence="10" id="KW-0808">Transferase</keyword>
<evidence type="ECO:0000256" key="23">
    <source>
        <dbReference type="ARBA" id="ARBA00033406"/>
    </source>
</evidence>
<evidence type="ECO:0000313" key="25">
    <source>
        <dbReference type="EMBL" id="MFC7745826.1"/>
    </source>
</evidence>
<evidence type="ECO:0000256" key="6">
    <source>
        <dbReference type="ARBA" id="ARBA00012487"/>
    </source>
</evidence>
<evidence type="ECO:0000256" key="17">
    <source>
        <dbReference type="ARBA" id="ARBA00023264"/>
    </source>
</evidence>
<evidence type="ECO:0000256" key="3">
    <source>
        <dbReference type="ARBA" id="ARBA00005119"/>
    </source>
</evidence>
<proteinExistence type="inferred from homology"/>
<dbReference type="PANTHER" id="PTHR46382:SF1">
    <property type="entry name" value="PHOSPHATIDATE CYTIDYLYLTRANSFERASE"/>
    <property type="match status" value="1"/>
</dbReference>
<evidence type="ECO:0000256" key="7">
    <source>
        <dbReference type="ARBA" id="ARBA00019373"/>
    </source>
</evidence>
<dbReference type="EC" id="2.7.7.41" evidence="6"/>
<evidence type="ECO:0000256" key="2">
    <source>
        <dbReference type="ARBA" id="ARBA00004651"/>
    </source>
</evidence>
<evidence type="ECO:0000256" key="11">
    <source>
        <dbReference type="ARBA" id="ARBA00022692"/>
    </source>
</evidence>
<feature type="transmembrane region" description="Helical" evidence="24">
    <location>
        <begin position="174"/>
        <end position="193"/>
    </location>
</feature>
<keyword evidence="26" id="KW-1185">Reference proteome</keyword>
<keyword evidence="13 24" id="KW-1133">Transmembrane helix</keyword>
<gene>
    <name evidence="25" type="ORF">ACFQU8_01040</name>
</gene>
<name>A0ABW2URV0_9BACI</name>
<evidence type="ECO:0000256" key="18">
    <source>
        <dbReference type="ARBA" id="ARBA00029893"/>
    </source>
</evidence>
<evidence type="ECO:0000256" key="21">
    <source>
        <dbReference type="ARBA" id="ARBA00032396"/>
    </source>
</evidence>
<dbReference type="PANTHER" id="PTHR46382">
    <property type="entry name" value="PHOSPHATIDATE CYTIDYLYLTRANSFERASE"/>
    <property type="match status" value="1"/>
</dbReference>